<reference evidence="2 3" key="1">
    <citation type="journal article" date="2018" name="ACS Chem. Biol.">
        <title>Ketoreductase domain dysfunction expands chemodiversity: malyngamide biosynthesis in the cyanobacterium Okeania hirsuta.</title>
        <authorList>
            <person name="Moss N.A."/>
            <person name="Leao T."/>
            <person name="Rankin M."/>
            <person name="McCullough T.M."/>
            <person name="Qu P."/>
            <person name="Korobeynikov A."/>
            <person name="Smith J.L."/>
            <person name="Gerwick L."/>
            <person name="Gerwick W.H."/>
        </authorList>
    </citation>
    <scope>NUCLEOTIDE SEQUENCE [LARGE SCALE GENOMIC DNA]</scope>
    <source>
        <strain evidence="2 3">PAB10Feb10-1</strain>
    </source>
</reference>
<evidence type="ECO:0000313" key="3">
    <source>
        <dbReference type="Proteomes" id="UP000269154"/>
    </source>
</evidence>
<evidence type="ECO:0000313" key="1">
    <source>
        <dbReference type="EMBL" id="RQH11934.1"/>
    </source>
</evidence>
<gene>
    <name evidence="2" type="ORF">D5R40_34620</name>
    <name evidence="1" type="ORF">D5R40_34900</name>
</gene>
<protein>
    <submittedName>
        <fullName evidence="2">Uncharacterized protein</fullName>
    </submittedName>
</protein>
<dbReference type="RefSeq" id="WP_161565195.1">
    <property type="nucleotide sequence ID" value="NZ_CAWOLW010000594.1"/>
</dbReference>
<dbReference type="EMBL" id="RCBY01000671">
    <property type="protein sequence ID" value="RQH11934.1"/>
    <property type="molecule type" value="Genomic_DNA"/>
</dbReference>
<keyword evidence="3" id="KW-1185">Reference proteome</keyword>
<organism evidence="2 3">
    <name type="scientific">Okeania hirsuta</name>
    <dbReference type="NCBI Taxonomy" id="1458930"/>
    <lineage>
        <taxon>Bacteria</taxon>
        <taxon>Bacillati</taxon>
        <taxon>Cyanobacteriota</taxon>
        <taxon>Cyanophyceae</taxon>
        <taxon>Oscillatoriophycideae</taxon>
        <taxon>Oscillatoriales</taxon>
        <taxon>Microcoleaceae</taxon>
        <taxon>Okeania</taxon>
    </lineage>
</organism>
<accession>A0A3N6QDI0</accession>
<feature type="non-terminal residue" evidence="2">
    <location>
        <position position="1"/>
    </location>
</feature>
<evidence type="ECO:0000313" key="2">
    <source>
        <dbReference type="EMBL" id="RQH13330.1"/>
    </source>
</evidence>
<dbReference type="EMBL" id="RCBY01000633">
    <property type="protein sequence ID" value="RQH13330.1"/>
    <property type="molecule type" value="Genomic_DNA"/>
</dbReference>
<sequence>LPSSLFLLSATATPKIIFPTCPRNEISKLPQPPLSQTQPSIPSLWLTQDFFGEELIYTWFVDSDDIWVMLVVRKLIWDKKGYLERYKFINHFGNVAREYGYNLQVCEPRNKKPIAAYFCDFETAPLNCNVEIDYRFGRSLFRSPKGFTFPPTVE</sequence>
<proteinExistence type="predicted"/>
<name>A0A3N6QDI0_9CYAN</name>
<dbReference type="AlphaFoldDB" id="A0A3N6QDI0"/>
<dbReference type="Proteomes" id="UP000269154">
    <property type="component" value="Unassembled WGS sequence"/>
</dbReference>
<comment type="caution">
    <text evidence="2">The sequence shown here is derived from an EMBL/GenBank/DDBJ whole genome shotgun (WGS) entry which is preliminary data.</text>
</comment>